<feature type="zinc finger region" description="C3H1-type" evidence="1">
    <location>
        <begin position="499"/>
        <end position="525"/>
    </location>
</feature>
<dbReference type="InterPro" id="IPR000571">
    <property type="entry name" value="Znf_CCCH"/>
</dbReference>
<sequence length="678" mass="75213">MLPQNNNPRTIYINPNFKGRLQQQDLQYVVPPSVNAPQAQHIPASAHINPLFLERAQRPTIHMNPRFLMKLQDQNSMNGDASISSAKVPAYPVTSASATLVPAYPVADTTSSCAISNRGHTEDGKTNSLSTNSDKAISAARVSASTAVSCSTVPKTAPTEVRKIICKSKNRLIREPLTAPQKLLQIKAVPIVPPQPIVHVTKRKLIRKSAIQQTKITKQTVKPDPSAIRGSSIKTKYKLDNRVVKRKLPPPAFASVFKIKRKSFVGRFALRRTSTSSVQSTNTWKKFGTTTVKSSTAPSVNKKLQLLNINGLLYKSTRNSLKLKDLTNNSSNLENKSKKPTTTASDSKPSQGLTIFVRGTKYIMDPQKYKLTRVTAATDGKEDGVMSRNKAGPTCRRIDIGGFTYISTPSKNNVLIRTRNHLARAYVNNAKQKSLQILSKHLVKSNVPCPIYQRVGKCAAHERGKCLKVHNKQQVAICSKFLRGECLNSKCLLSHEVSLSKMPVCKFYMQGVCVRNDCPYLHKKLSDNAEVCIDFLRGYCKLADKCNKRHEFVCPEHERTGVCTIKNCVYCKSKQKREKYLQKQAEISSAKSSRNVTEEKSPPPSIVSDAQQEKGLGVSGVRYFIGTSREGEANECKEKEEKEAISDQSVEPEEAEKTPEDTPKKRPKLGALPAYIPL</sequence>
<feature type="region of interest" description="Disordered" evidence="2">
    <location>
        <begin position="630"/>
        <end position="678"/>
    </location>
</feature>
<keyword evidence="1" id="KW-0862">Zinc</keyword>
<feature type="domain" description="C3H1-type" evidence="3">
    <location>
        <begin position="526"/>
        <end position="553"/>
    </location>
</feature>
<dbReference type="Gene3D" id="4.10.1000.10">
    <property type="entry name" value="Zinc finger, CCCH-type"/>
    <property type="match status" value="1"/>
</dbReference>
<dbReference type="PROSITE" id="PS50103">
    <property type="entry name" value="ZF_C3H1"/>
    <property type="match status" value="3"/>
</dbReference>
<dbReference type="PANTHER" id="PTHR46156">
    <property type="entry name" value="CCCH ZINGC FINGER"/>
    <property type="match status" value="1"/>
</dbReference>
<feature type="zinc finger region" description="C3H1-type" evidence="1">
    <location>
        <begin position="472"/>
        <end position="498"/>
    </location>
</feature>
<dbReference type="GO" id="GO:0008270">
    <property type="term" value="F:zinc ion binding"/>
    <property type="evidence" value="ECO:0007669"/>
    <property type="project" value="UniProtKB-KW"/>
</dbReference>
<keyword evidence="1" id="KW-0863">Zinc-finger</keyword>
<protein>
    <recommendedName>
        <fullName evidence="3">C3H1-type domain-containing protein</fullName>
    </recommendedName>
</protein>
<dbReference type="STRING" id="7370.A0A1I8M141"/>
<feature type="compositionally biased region" description="Basic and acidic residues" evidence="2">
    <location>
        <begin position="655"/>
        <end position="664"/>
    </location>
</feature>
<dbReference type="GO" id="GO:0005634">
    <property type="term" value="C:nucleus"/>
    <property type="evidence" value="ECO:0007669"/>
    <property type="project" value="TreeGrafter"/>
</dbReference>
<dbReference type="OrthoDB" id="3247158at2759"/>
<dbReference type="AlphaFoldDB" id="A0A1I8M141"/>
<accession>A0A1I8M141</accession>
<feature type="region of interest" description="Disordered" evidence="2">
    <location>
        <begin position="585"/>
        <end position="614"/>
    </location>
</feature>
<feature type="domain" description="C3H1-type" evidence="3">
    <location>
        <begin position="499"/>
        <end position="525"/>
    </location>
</feature>
<dbReference type="VEuPathDB" id="VectorBase:MDOMA2_017528"/>
<dbReference type="RefSeq" id="XP_005185656.2">
    <property type="nucleotide sequence ID" value="XM_005185599.4"/>
</dbReference>
<reference evidence="4" key="1">
    <citation type="submission" date="2020-05" db="UniProtKB">
        <authorList>
            <consortium name="EnsemblMetazoa"/>
        </authorList>
    </citation>
    <scope>IDENTIFICATION</scope>
    <source>
        <strain evidence="4">Aabys</strain>
    </source>
</reference>
<feature type="domain" description="C3H1-type" evidence="3">
    <location>
        <begin position="472"/>
        <end position="498"/>
    </location>
</feature>
<dbReference type="KEGG" id="mde:101892735"/>
<feature type="region of interest" description="Disordered" evidence="2">
    <location>
        <begin position="325"/>
        <end position="350"/>
    </location>
</feature>
<organism evidence="4">
    <name type="scientific">Musca domestica</name>
    <name type="common">House fly</name>
    <dbReference type="NCBI Taxonomy" id="7370"/>
    <lineage>
        <taxon>Eukaryota</taxon>
        <taxon>Metazoa</taxon>
        <taxon>Ecdysozoa</taxon>
        <taxon>Arthropoda</taxon>
        <taxon>Hexapoda</taxon>
        <taxon>Insecta</taxon>
        <taxon>Pterygota</taxon>
        <taxon>Neoptera</taxon>
        <taxon>Endopterygota</taxon>
        <taxon>Diptera</taxon>
        <taxon>Brachycera</taxon>
        <taxon>Muscomorpha</taxon>
        <taxon>Muscoidea</taxon>
        <taxon>Muscidae</taxon>
        <taxon>Musca</taxon>
    </lineage>
</organism>
<evidence type="ECO:0000256" key="2">
    <source>
        <dbReference type="SAM" id="MobiDB-lite"/>
    </source>
</evidence>
<keyword evidence="1" id="KW-0479">Metal-binding</keyword>
<dbReference type="EnsemblMetazoa" id="MDOA000192-RA">
    <property type="protein sequence ID" value="MDOA000192-PA"/>
    <property type="gene ID" value="MDOA000192"/>
</dbReference>
<gene>
    <name evidence="4" type="primary">101892735</name>
</gene>
<proteinExistence type="predicted"/>
<feature type="compositionally biased region" description="Polar residues" evidence="2">
    <location>
        <begin position="585"/>
        <end position="595"/>
    </location>
</feature>
<dbReference type="eggNOG" id="KOG1492">
    <property type="taxonomic scope" value="Eukaryota"/>
</dbReference>
<name>A0A1I8M141_MUSDO</name>
<evidence type="ECO:0000256" key="1">
    <source>
        <dbReference type="PROSITE-ProRule" id="PRU00723"/>
    </source>
</evidence>
<dbReference type="SMART" id="SM00356">
    <property type="entry name" value="ZnF_C3H1"/>
    <property type="match status" value="3"/>
</dbReference>
<dbReference type="FunFam" id="4.10.1000.10:FF:000035">
    <property type="entry name" value="CCCH zinc finger protein, variant"/>
    <property type="match status" value="1"/>
</dbReference>
<evidence type="ECO:0000313" key="4">
    <source>
        <dbReference type="EnsemblMetazoa" id="MDOA000192-PA"/>
    </source>
</evidence>
<dbReference type="VEuPathDB" id="VectorBase:MDOA000192"/>
<dbReference type="PANTHER" id="PTHR46156:SF1">
    <property type="entry name" value="ZINC FINGER CCCH DOMAIN-CONTAINING PROTEIN 3"/>
    <property type="match status" value="1"/>
</dbReference>
<evidence type="ECO:0000259" key="3">
    <source>
        <dbReference type="PROSITE" id="PS50103"/>
    </source>
</evidence>
<feature type="compositionally biased region" description="Basic and acidic residues" evidence="2">
    <location>
        <begin position="630"/>
        <end position="645"/>
    </location>
</feature>
<feature type="compositionally biased region" description="Polar residues" evidence="2">
    <location>
        <begin position="340"/>
        <end position="350"/>
    </location>
</feature>
<feature type="region of interest" description="Disordered" evidence="2">
    <location>
        <begin position="113"/>
        <end position="132"/>
    </location>
</feature>
<feature type="zinc finger region" description="C3H1-type" evidence="1">
    <location>
        <begin position="526"/>
        <end position="553"/>
    </location>
</feature>